<feature type="coiled-coil region" evidence="1">
    <location>
        <begin position="124"/>
        <end position="158"/>
    </location>
</feature>
<accession>A0A5J4U662</accession>
<evidence type="ECO:0000313" key="3">
    <source>
        <dbReference type="EMBL" id="KAA6365421.1"/>
    </source>
</evidence>
<reference evidence="3 4" key="1">
    <citation type="submission" date="2019-03" db="EMBL/GenBank/DDBJ databases">
        <title>Single cell metagenomics reveals metabolic interactions within the superorganism composed of flagellate Streblomastix strix and complex community of Bacteroidetes bacteria on its surface.</title>
        <authorList>
            <person name="Treitli S.C."/>
            <person name="Kolisko M."/>
            <person name="Husnik F."/>
            <person name="Keeling P."/>
            <person name="Hampl V."/>
        </authorList>
    </citation>
    <scope>NUCLEOTIDE SEQUENCE [LARGE SCALE GENOMIC DNA]</scope>
    <source>
        <strain evidence="3">ST1C</strain>
    </source>
</reference>
<organism evidence="3 4">
    <name type="scientific">Streblomastix strix</name>
    <dbReference type="NCBI Taxonomy" id="222440"/>
    <lineage>
        <taxon>Eukaryota</taxon>
        <taxon>Metamonada</taxon>
        <taxon>Preaxostyla</taxon>
        <taxon>Oxymonadida</taxon>
        <taxon>Streblomastigidae</taxon>
        <taxon>Streblomastix</taxon>
    </lineage>
</organism>
<proteinExistence type="predicted"/>
<evidence type="ECO:0000313" key="4">
    <source>
        <dbReference type="Proteomes" id="UP000324800"/>
    </source>
</evidence>
<sequence>MSLRSTGTGTLPKKKSSFSTLPHTEKLIIMPRQVDPEKDILKNEIKILKEKIEELNLRVEEEIMNRQILENELQQPIEIPQYSRTIRRMHRDSQSNLIDDQSNIKEEVDQYEDVEFVEISLRDLIQLKQKHSALSVSLESANEQITILRQQIDQSADSLLEQKQKVSTASKTNEANNAQSNSQKKLEKKQQDEELIQIQQLNKKLEDMKKNSKETEIANKQLKEQVAKLEEGNKKLSELNLILQKKAQNTETEIEQKNKIIQKKDEEISELTKTLKSNKEESNKKIFHQQEIINS</sequence>
<comment type="caution">
    <text evidence="3">The sequence shown here is derived from an EMBL/GenBank/DDBJ whole genome shotgun (WGS) entry which is preliminary data.</text>
</comment>
<dbReference type="Proteomes" id="UP000324800">
    <property type="component" value="Unassembled WGS sequence"/>
</dbReference>
<gene>
    <name evidence="3" type="ORF">EZS28_039052</name>
</gene>
<keyword evidence="1" id="KW-0175">Coiled coil</keyword>
<evidence type="ECO:0000256" key="1">
    <source>
        <dbReference type="SAM" id="Coils"/>
    </source>
</evidence>
<feature type="coiled-coil region" evidence="1">
    <location>
        <begin position="38"/>
        <end position="72"/>
    </location>
</feature>
<dbReference type="EMBL" id="SNRW01020472">
    <property type="protein sequence ID" value="KAA6365421.1"/>
    <property type="molecule type" value="Genomic_DNA"/>
</dbReference>
<feature type="compositionally biased region" description="Polar residues" evidence="2">
    <location>
        <begin position="165"/>
        <end position="182"/>
    </location>
</feature>
<feature type="region of interest" description="Disordered" evidence="2">
    <location>
        <begin position="163"/>
        <end position="191"/>
    </location>
</feature>
<name>A0A5J4U662_9EUKA</name>
<dbReference type="AlphaFoldDB" id="A0A5J4U662"/>
<feature type="non-terminal residue" evidence="3">
    <location>
        <position position="295"/>
    </location>
</feature>
<evidence type="ECO:0000256" key="2">
    <source>
        <dbReference type="SAM" id="MobiDB-lite"/>
    </source>
</evidence>
<protein>
    <submittedName>
        <fullName evidence="3">Uncharacterized protein</fullName>
    </submittedName>
</protein>